<name>A0A448XQM4_9PLAT</name>
<dbReference type="Gene3D" id="1.25.40.20">
    <property type="entry name" value="Ankyrin repeat-containing domain"/>
    <property type="match status" value="1"/>
</dbReference>
<dbReference type="Proteomes" id="UP000784294">
    <property type="component" value="Unassembled WGS sequence"/>
</dbReference>
<sequence>MESTCANILIKGSPNDNGYLNNFMSARLSGSLSSHSEHEGAEEGERIFLESAKSCEDSLMSTDLVARVRSHLAYQIAHLVDLEGRGLVHAAAVGGSLDCLRLVLVAAGAIPLIRSGCRLKRLVSMADSVSASDSRGRQPLHLAAASCALATSKTSIDESSSNSAVSRPIYSGIPEDSCDPFAASGNGNTESYFRHSRLTTLPRHFTSKTVTSRNDLLSGSPPLASFVSPSPFFSNSSASSSFCNTSGTNHMSTSGGYGRVNAIDTALNMSLALIKVIFLLSIVFGLLYQYISKSKRFSLN</sequence>
<comment type="caution">
    <text evidence="2">The sequence shown here is derived from an EMBL/GenBank/DDBJ whole genome shotgun (WGS) entry which is preliminary data.</text>
</comment>
<gene>
    <name evidence="2" type="ORF">PXEA_LOCUS35888</name>
</gene>
<reference evidence="2" key="1">
    <citation type="submission" date="2018-11" db="EMBL/GenBank/DDBJ databases">
        <authorList>
            <consortium name="Pathogen Informatics"/>
        </authorList>
    </citation>
    <scope>NUCLEOTIDE SEQUENCE</scope>
</reference>
<keyword evidence="1" id="KW-0812">Transmembrane</keyword>
<keyword evidence="1" id="KW-0472">Membrane</keyword>
<dbReference type="InterPro" id="IPR036770">
    <property type="entry name" value="Ankyrin_rpt-contain_sf"/>
</dbReference>
<dbReference type="AlphaFoldDB" id="A0A448XQM4"/>
<protein>
    <submittedName>
        <fullName evidence="2">Uncharacterized protein</fullName>
    </submittedName>
</protein>
<feature type="transmembrane region" description="Helical" evidence="1">
    <location>
        <begin position="269"/>
        <end position="291"/>
    </location>
</feature>
<dbReference type="EMBL" id="CAAALY010274456">
    <property type="protein sequence ID" value="VEL42448.1"/>
    <property type="molecule type" value="Genomic_DNA"/>
</dbReference>
<keyword evidence="3" id="KW-1185">Reference proteome</keyword>
<evidence type="ECO:0000313" key="2">
    <source>
        <dbReference type="EMBL" id="VEL42448.1"/>
    </source>
</evidence>
<proteinExistence type="predicted"/>
<accession>A0A448XQM4</accession>
<organism evidence="2 3">
    <name type="scientific">Protopolystoma xenopodis</name>
    <dbReference type="NCBI Taxonomy" id="117903"/>
    <lineage>
        <taxon>Eukaryota</taxon>
        <taxon>Metazoa</taxon>
        <taxon>Spiralia</taxon>
        <taxon>Lophotrochozoa</taxon>
        <taxon>Platyhelminthes</taxon>
        <taxon>Monogenea</taxon>
        <taxon>Polyopisthocotylea</taxon>
        <taxon>Polystomatidea</taxon>
        <taxon>Polystomatidae</taxon>
        <taxon>Protopolystoma</taxon>
    </lineage>
</organism>
<evidence type="ECO:0000256" key="1">
    <source>
        <dbReference type="SAM" id="Phobius"/>
    </source>
</evidence>
<evidence type="ECO:0000313" key="3">
    <source>
        <dbReference type="Proteomes" id="UP000784294"/>
    </source>
</evidence>
<keyword evidence="1" id="KW-1133">Transmembrane helix</keyword>